<dbReference type="EMBL" id="AVPL01000011">
    <property type="protein sequence ID" value="KGN41867.1"/>
    <property type="molecule type" value="Genomic_DNA"/>
</dbReference>
<keyword evidence="3" id="KW-1185">Reference proteome</keyword>
<reference evidence="2 3" key="1">
    <citation type="submission" date="2013-08" db="EMBL/GenBank/DDBJ databases">
        <title>The genome sequence of Knoellia aerolata.</title>
        <authorList>
            <person name="Zhu W."/>
            <person name="Wang G."/>
        </authorList>
    </citation>
    <scope>NUCLEOTIDE SEQUENCE [LARGE SCALE GENOMIC DNA]</scope>
    <source>
        <strain evidence="2 3">DSM 18566</strain>
    </source>
</reference>
<feature type="compositionally biased region" description="Acidic residues" evidence="1">
    <location>
        <begin position="272"/>
        <end position="318"/>
    </location>
</feature>
<evidence type="ECO:0000256" key="1">
    <source>
        <dbReference type="SAM" id="MobiDB-lite"/>
    </source>
</evidence>
<gene>
    <name evidence="2" type="ORF">N801_04075</name>
</gene>
<feature type="region of interest" description="Disordered" evidence="1">
    <location>
        <begin position="264"/>
        <end position="330"/>
    </location>
</feature>
<dbReference type="OrthoDB" id="4828114at2"/>
<dbReference type="InterPro" id="IPR036086">
    <property type="entry name" value="ParB/Sulfiredoxin_sf"/>
</dbReference>
<dbReference type="AlphaFoldDB" id="A0A0A0K0K2"/>
<dbReference type="Proteomes" id="UP000030013">
    <property type="component" value="Unassembled WGS sequence"/>
</dbReference>
<evidence type="ECO:0000313" key="3">
    <source>
        <dbReference type="Proteomes" id="UP000030013"/>
    </source>
</evidence>
<sequence>MGDITLPLSKLLLDEQNPRHRAVTNQDAALKEMIRRGPSKMLALAKDIAANGLSPIDRLIVVKSDDGKKYVVLEGNRRLTALRLLNKPQLCSDVTMRPRFEAAANDATHTPKRVRCFEVSSRDEARPLRDRRHGGEMDGVGVVRWSAMQRTRNATSPGHQERVALVTLDWLDAKSEAGANQHLADLLEEVAESKFTTFGRLAGDPDFRVYCGFDIKGDVFTPTDSSERVLARLSLVLEDFRSERSLTVTELKRKGDRERYINELRTRTAGADEVDADPDDDLDTNEDPVDEGTGLEESGDENDDADSDSGAEDEADSEPDPKPPPMKLFLGAKLNHGSTRLRHILNEVQKIPLNRYPNSAAALIRMVIELAVMEAHDVCQWPLPPERDPKLRAYVNNALRQLDPTMKAARYLDLRQQLNQRDSLINTVTLNAFLHSSTYQPSAPNMRTISDTYSVLLTDLNRAIGEAKGDA</sequence>
<comment type="caution">
    <text evidence="2">The sequence shown here is derived from an EMBL/GenBank/DDBJ whole genome shotgun (WGS) entry which is preliminary data.</text>
</comment>
<name>A0A0A0K0K2_9MICO</name>
<accession>A0A0A0K0K2</accession>
<proteinExistence type="predicted"/>
<dbReference type="SUPFAM" id="SSF110849">
    <property type="entry name" value="ParB/Sulfiredoxin"/>
    <property type="match status" value="1"/>
</dbReference>
<dbReference type="STRING" id="1385519.N801_04075"/>
<protein>
    <recommendedName>
        <fullName evidence="4">ParB/Sulfiredoxin domain-containing protein</fullName>
    </recommendedName>
</protein>
<evidence type="ECO:0000313" key="2">
    <source>
        <dbReference type="EMBL" id="KGN41867.1"/>
    </source>
</evidence>
<dbReference type="RefSeq" id="WP_035935056.1">
    <property type="nucleotide sequence ID" value="NZ_AVPL01000011.1"/>
</dbReference>
<dbReference type="Gene3D" id="3.90.1530.30">
    <property type="match status" value="1"/>
</dbReference>
<organism evidence="2 3">
    <name type="scientific">Knoellia aerolata DSM 18566</name>
    <dbReference type="NCBI Taxonomy" id="1385519"/>
    <lineage>
        <taxon>Bacteria</taxon>
        <taxon>Bacillati</taxon>
        <taxon>Actinomycetota</taxon>
        <taxon>Actinomycetes</taxon>
        <taxon>Micrococcales</taxon>
        <taxon>Intrasporangiaceae</taxon>
        <taxon>Knoellia</taxon>
    </lineage>
</organism>
<dbReference type="eggNOG" id="COG1475">
    <property type="taxonomic scope" value="Bacteria"/>
</dbReference>
<evidence type="ECO:0008006" key="4">
    <source>
        <dbReference type="Google" id="ProtNLM"/>
    </source>
</evidence>